<protein>
    <recommendedName>
        <fullName evidence="8">Holo-[acyl-carrier-protein] synthase</fullName>
        <shortName evidence="8">Holo-ACP synthase</shortName>
        <ecNumber evidence="8">2.7.8.7</ecNumber>
    </recommendedName>
    <alternativeName>
        <fullName evidence="8">4'-phosphopantetheinyl transferase AcpS</fullName>
    </alternativeName>
</protein>
<dbReference type="InterPro" id="IPR008278">
    <property type="entry name" value="4-PPantetheinyl_Trfase_dom"/>
</dbReference>
<dbReference type="InterPro" id="IPR037143">
    <property type="entry name" value="4-PPantetheinyl_Trfase_dom_sf"/>
</dbReference>
<comment type="similarity">
    <text evidence="8">Belongs to the P-Pant transferase superfamily. AcpS family.</text>
</comment>
<dbReference type="RefSeq" id="WP_344094897.1">
    <property type="nucleotide sequence ID" value="NZ_BAAAHB010000076.1"/>
</dbReference>
<organism evidence="10 11">
    <name type="scientific">Streptomyces stramineus</name>
    <dbReference type="NCBI Taxonomy" id="173861"/>
    <lineage>
        <taxon>Bacteria</taxon>
        <taxon>Bacillati</taxon>
        <taxon>Actinomycetota</taxon>
        <taxon>Actinomycetes</taxon>
        <taxon>Kitasatosporales</taxon>
        <taxon>Streptomycetaceae</taxon>
        <taxon>Streptomyces</taxon>
    </lineage>
</organism>
<evidence type="ECO:0000256" key="7">
    <source>
        <dbReference type="ARBA" id="ARBA00023160"/>
    </source>
</evidence>
<dbReference type="HAMAP" id="MF_00101">
    <property type="entry name" value="AcpS"/>
    <property type="match status" value="1"/>
</dbReference>
<accession>A0ABN1ART6</accession>
<keyword evidence="1 8" id="KW-0444">Lipid biosynthesis</keyword>
<evidence type="ECO:0000256" key="3">
    <source>
        <dbReference type="ARBA" id="ARBA00022723"/>
    </source>
</evidence>
<evidence type="ECO:0000256" key="8">
    <source>
        <dbReference type="HAMAP-Rule" id="MF_00101"/>
    </source>
</evidence>
<reference evidence="10 11" key="1">
    <citation type="journal article" date="2019" name="Int. J. Syst. Evol. Microbiol.">
        <title>The Global Catalogue of Microorganisms (GCM) 10K type strain sequencing project: providing services to taxonomists for standard genome sequencing and annotation.</title>
        <authorList>
            <consortium name="The Broad Institute Genomics Platform"/>
            <consortium name="The Broad Institute Genome Sequencing Center for Infectious Disease"/>
            <person name="Wu L."/>
            <person name="Ma J."/>
        </authorList>
    </citation>
    <scope>NUCLEOTIDE SEQUENCE [LARGE SCALE GENOMIC DNA]</scope>
    <source>
        <strain evidence="10 11">JCM 10649</strain>
    </source>
</reference>
<dbReference type="EC" id="2.7.8.7" evidence="8"/>
<keyword evidence="8" id="KW-0963">Cytoplasm</keyword>
<evidence type="ECO:0000256" key="5">
    <source>
        <dbReference type="ARBA" id="ARBA00022842"/>
    </source>
</evidence>
<name>A0ABN1ART6_9ACTN</name>
<dbReference type="InterPro" id="IPR004568">
    <property type="entry name" value="Ppantetheine-prot_Trfase_dom"/>
</dbReference>
<dbReference type="SUPFAM" id="SSF56214">
    <property type="entry name" value="4'-phosphopantetheinyl transferase"/>
    <property type="match status" value="1"/>
</dbReference>
<comment type="caution">
    <text evidence="10">The sequence shown here is derived from an EMBL/GenBank/DDBJ whole genome shotgun (WGS) entry which is preliminary data.</text>
</comment>
<gene>
    <name evidence="8 10" type="primary">acpS</name>
    <name evidence="10" type="ORF">GCM10009544_50610</name>
</gene>
<keyword evidence="5 8" id="KW-0460">Magnesium</keyword>
<keyword evidence="7 8" id="KW-0275">Fatty acid biosynthesis</keyword>
<keyword evidence="6 8" id="KW-0443">Lipid metabolism</keyword>
<evidence type="ECO:0000313" key="11">
    <source>
        <dbReference type="Proteomes" id="UP001499895"/>
    </source>
</evidence>
<evidence type="ECO:0000256" key="4">
    <source>
        <dbReference type="ARBA" id="ARBA00022832"/>
    </source>
</evidence>
<dbReference type="Proteomes" id="UP001499895">
    <property type="component" value="Unassembled WGS sequence"/>
</dbReference>
<dbReference type="EMBL" id="BAAAHB010000076">
    <property type="protein sequence ID" value="GAA0482566.1"/>
    <property type="molecule type" value="Genomic_DNA"/>
</dbReference>
<keyword evidence="4 8" id="KW-0276">Fatty acid metabolism</keyword>
<dbReference type="NCBIfam" id="TIGR00556">
    <property type="entry name" value="pantethn_trn"/>
    <property type="match status" value="1"/>
</dbReference>
<evidence type="ECO:0000256" key="2">
    <source>
        <dbReference type="ARBA" id="ARBA00022679"/>
    </source>
</evidence>
<evidence type="ECO:0000256" key="6">
    <source>
        <dbReference type="ARBA" id="ARBA00023098"/>
    </source>
</evidence>
<evidence type="ECO:0000256" key="1">
    <source>
        <dbReference type="ARBA" id="ARBA00022516"/>
    </source>
</evidence>
<feature type="binding site" evidence="8">
    <location>
        <position position="59"/>
    </location>
    <ligand>
        <name>Mg(2+)</name>
        <dbReference type="ChEBI" id="CHEBI:18420"/>
    </ligand>
</feature>
<evidence type="ECO:0000259" key="9">
    <source>
        <dbReference type="Pfam" id="PF01648"/>
    </source>
</evidence>
<comment type="cofactor">
    <cofactor evidence="8">
        <name>Mg(2+)</name>
        <dbReference type="ChEBI" id="CHEBI:18420"/>
    </cofactor>
</comment>
<dbReference type="Gene3D" id="3.90.470.20">
    <property type="entry name" value="4'-phosphopantetheinyl transferase domain"/>
    <property type="match status" value="1"/>
</dbReference>
<dbReference type="InterPro" id="IPR002582">
    <property type="entry name" value="ACPS"/>
</dbReference>
<evidence type="ECO:0000313" key="10">
    <source>
        <dbReference type="EMBL" id="GAA0482566.1"/>
    </source>
</evidence>
<dbReference type="Pfam" id="PF01648">
    <property type="entry name" value="ACPS"/>
    <property type="match status" value="1"/>
</dbReference>
<comment type="catalytic activity">
    <reaction evidence="8">
        <text>apo-[ACP] + CoA = holo-[ACP] + adenosine 3',5'-bisphosphate + H(+)</text>
        <dbReference type="Rhea" id="RHEA:12068"/>
        <dbReference type="Rhea" id="RHEA-COMP:9685"/>
        <dbReference type="Rhea" id="RHEA-COMP:9690"/>
        <dbReference type="ChEBI" id="CHEBI:15378"/>
        <dbReference type="ChEBI" id="CHEBI:29999"/>
        <dbReference type="ChEBI" id="CHEBI:57287"/>
        <dbReference type="ChEBI" id="CHEBI:58343"/>
        <dbReference type="ChEBI" id="CHEBI:64479"/>
        <dbReference type="EC" id="2.7.8.7"/>
    </reaction>
</comment>
<keyword evidence="3 8" id="KW-0479">Metal-binding</keyword>
<feature type="domain" description="4'-phosphopantetheinyl transferase" evidence="9">
    <location>
        <begin position="5"/>
        <end position="103"/>
    </location>
</feature>
<sequence length="127" mass="13844">MLPGQVGIDLVPFSRVRAMLAGSEELLTTRMLTPREHELCYPGRTPDVPGIAGRLAAKEAVFKLFRADRGTLPWQGIEILRGSGGWPEVHLAGRAAHLARDARIEHIDVSIAHDEPCAIAIAYVART</sequence>
<comment type="function">
    <text evidence="8">Transfers the 4'-phosphopantetheine moiety from coenzyme A to a Ser of acyl-carrier-protein.</text>
</comment>
<feature type="binding site" evidence="8">
    <location>
        <position position="9"/>
    </location>
    <ligand>
        <name>Mg(2+)</name>
        <dbReference type="ChEBI" id="CHEBI:18420"/>
    </ligand>
</feature>
<keyword evidence="11" id="KW-1185">Reference proteome</keyword>
<proteinExistence type="inferred from homology"/>
<keyword evidence="2 8" id="KW-0808">Transferase</keyword>
<comment type="subcellular location">
    <subcellularLocation>
        <location evidence="8">Cytoplasm</location>
    </subcellularLocation>
</comment>